<feature type="region of interest" description="Disordered" evidence="1">
    <location>
        <begin position="459"/>
        <end position="495"/>
    </location>
</feature>
<feature type="region of interest" description="Disordered" evidence="1">
    <location>
        <begin position="151"/>
        <end position="171"/>
    </location>
</feature>
<dbReference type="VEuPathDB" id="FungiDB:LEMA_P101940.1"/>
<reference evidence="3" key="1">
    <citation type="journal article" date="2011" name="Nat. Commun.">
        <title>Effector diversification within compartments of the Leptosphaeria maculans genome affected by Repeat-Induced Point mutations.</title>
        <authorList>
            <person name="Rouxel T."/>
            <person name="Grandaubert J."/>
            <person name="Hane J.K."/>
            <person name="Hoede C."/>
            <person name="van de Wouw A.P."/>
            <person name="Couloux A."/>
            <person name="Dominguez V."/>
            <person name="Anthouard V."/>
            <person name="Bally P."/>
            <person name="Bourras S."/>
            <person name="Cozijnsen A.J."/>
            <person name="Ciuffetti L.M."/>
            <person name="Degrave A."/>
            <person name="Dilmaghani A."/>
            <person name="Duret L."/>
            <person name="Fudal I."/>
            <person name="Goodwin S.B."/>
            <person name="Gout L."/>
            <person name="Glaser N."/>
            <person name="Linglin J."/>
            <person name="Kema G.H.J."/>
            <person name="Lapalu N."/>
            <person name="Lawrence C.B."/>
            <person name="May K."/>
            <person name="Meyer M."/>
            <person name="Ollivier B."/>
            <person name="Poulain J."/>
            <person name="Schoch C.L."/>
            <person name="Simon A."/>
            <person name="Spatafora J.W."/>
            <person name="Stachowiak A."/>
            <person name="Turgeon B.G."/>
            <person name="Tyler B.M."/>
            <person name="Vincent D."/>
            <person name="Weissenbach J."/>
            <person name="Amselem J."/>
            <person name="Quesneville H."/>
            <person name="Oliver R.P."/>
            <person name="Wincker P."/>
            <person name="Balesdent M.-H."/>
            <person name="Howlett B.J."/>
        </authorList>
    </citation>
    <scope>NUCLEOTIDE SEQUENCE [LARGE SCALE GENOMIC DNA]</scope>
    <source>
        <strain evidence="3">JN3 / isolate v23.1.3 / race Av1-4-5-6-7-8</strain>
    </source>
</reference>
<gene>
    <name evidence="2" type="ORF">LEMA_P101940.1</name>
</gene>
<organism evidence="3">
    <name type="scientific">Leptosphaeria maculans (strain JN3 / isolate v23.1.3 / race Av1-4-5-6-7-8)</name>
    <name type="common">Blackleg fungus</name>
    <name type="synonym">Phoma lingam</name>
    <dbReference type="NCBI Taxonomy" id="985895"/>
    <lineage>
        <taxon>Eukaryota</taxon>
        <taxon>Fungi</taxon>
        <taxon>Dikarya</taxon>
        <taxon>Ascomycota</taxon>
        <taxon>Pezizomycotina</taxon>
        <taxon>Dothideomycetes</taxon>
        <taxon>Pleosporomycetidae</taxon>
        <taxon>Pleosporales</taxon>
        <taxon>Pleosporineae</taxon>
        <taxon>Leptosphaeriaceae</taxon>
        <taxon>Plenodomus</taxon>
        <taxon>Plenodomus lingam/Leptosphaeria maculans species complex</taxon>
    </lineage>
</organism>
<sequence>MLTLNAEALAALEGTNEHNSHQYDPAVQRTEEWVFIDTPAAHVSVLQQSSRESKCSVYSVDSQPVSTVDPLAALISAYQHSPPKSKSSVYSGDSEHMSSVDIPAPLFSVRQQSPRESKRLVYSMNSEHMNIVGKNTILPEGGQDIIRKDDEADDEADGNGSALSEDVDSENAKDISLELSNHKTTLGDSVNTSALRDRLQAMGATFTVAGELLTYGNPDSESAFQEMVLHLGPHYDTEWNVSFRSPKPRADRYLWPDLRVLKKVLGNEDVLFNIHHERLTSGDSSPKMLRLGKAYDLMFQQWLEFMGAVLHSSDDQELGESSSQAPGVIGSKIPDAPMKDVAQAVPTPILGYMARDNISTCSEVPRNLGWRFSDEETSVPGWCEPQPLDFSTPTDGNRDDHGNNKAKLLADVDQQVHPALRAVPIHDFGIVPASEVASGHPLDVENQVEMTLQDVLSVGPPNGIEEPEPDKSTPPQAVESIDGAGKNATPKMKKTSRISGILKKAIIRGSQKAMPAQF</sequence>
<dbReference type="InParanoid" id="E5A0K3"/>
<dbReference type="GeneID" id="13283298"/>
<feature type="region of interest" description="Disordered" evidence="1">
    <location>
        <begin position="376"/>
        <end position="403"/>
    </location>
</feature>
<dbReference type="EMBL" id="FP929130">
    <property type="protein sequence ID" value="CBX97063.1"/>
    <property type="molecule type" value="Genomic_DNA"/>
</dbReference>
<protein>
    <submittedName>
        <fullName evidence="2">Predicted protein</fullName>
    </submittedName>
</protein>
<proteinExistence type="predicted"/>
<evidence type="ECO:0000313" key="3">
    <source>
        <dbReference type="Proteomes" id="UP000002668"/>
    </source>
</evidence>
<accession>E5A0K3</accession>
<dbReference type="OrthoDB" id="3770985at2759"/>
<dbReference type="HOGENOM" id="CLU_525867_0_0_1"/>
<dbReference type="eggNOG" id="ENOG502T63Y">
    <property type="taxonomic scope" value="Eukaryota"/>
</dbReference>
<evidence type="ECO:0000313" key="2">
    <source>
        <dbReference type="EMBL" id="CBX97063.1"/>
    </source>
</evidence>
<keyword evidence="3" id="KW-1185">Reference proteome</keyword>
<dbReference type="AlphaFoldDB" id="E5A0K3"/>
<evidence type="ECO:0000256" key="1">
    <source>
        <dbReference type="SAM" id="MobiDB-lite"/>
    </source>
</evidence>
<name>E5A0K3_LEPMJ</name>
<dbReference type="Proteomes" id="UP000002668">
    <property type="component" value="Genome"/>
</dbReference>